<accession>A0A2A8D072</accession>
<evidence type="ECO:0000256" key="6">
    <source>
        <dbReference type="SAM" id="MobiDB-lite"/>
    </source>
</evidence>
<feature type="domain" description="Histidine kinase" evidence="7">
    <location>
        <begin position="443"/>
        <end position="663"/>
    </location>
</feature>
<evidence type="ECO:0000313" key="9">
    <source>
        <dbReference type="EMBL" id="PEN14261.1"/>
    </source>
</evidence>
<dbReference type="SUPFAM" id="SSF55874">
    <property type="entry name" value="ATPase domain of HSP90 chaperone/DNA topoisomerase II/histidine kinase"/>
    <property type="match status" value="1"/>
</dbReference>
<organism evidence="9 10">
    <name type="scientific">Longibacter salinarum</name>
    <dbReference type="NCBI Taxonomy" id="1850348"/>
    <lineage>
        <taxon>Bacteria</taxon>
        <taxon>Pseudomonadati</taxon>
        <taxon>Rhodothermota</taxon>
        <taxon>Rhodothermia</taxon>
        <taxon>Rhodothermales</taxon>
        <taxon>Salisaetaceae</taxon>
        <taxon>Longibacter</taxon>
    </lineage>
</organism>
<comment type="catalytic activity">
    <reaction evidence="1">
        <text>ATP + protein L-histidine = ADP + protein N-phospho-L-histidine.</text>
        <dbReference type="EC" id="2.7.13.3"/>
    </reaction>
</comment>
<evidence type="ECO:0000256" key="1">
    <source>
        <dbReference type="ARBA" id="ARBA00000085"/>
    </source>
</evidence>
<keyword evidence="4" id="KW-0808">Transferase</keyword>
<evidence type="ECO:0000256" key="4">
    <source>
        <dbReference type="ARBA" id="ARBA00022679"/>
    </source>
</evidence>
<keyword evidence="3" id="KW-0597">Phosphoprotein</keyword>
<dbReference type="SMART" id="SM00388">
    <property type="entry name" value="HisKA"/>
    <property type="match status" value="1"/>
</dbReference>
<dbReference type="AlphaFoldDB" id="A0A2A8D072"/>
<proteinExistence type="predicted"/>
<keyword evidence="5" id="KW-0418">Kinase</keyword>
<dbReference type="SMART" id="SM00387">
    <property type="entry name" value="HATPase_c"/>
    <property type="match status" value="1"/>
</dbReference>
<dbReference type="PANTHER" id="PTHR43047">
    <property type="entry name" value="TWO-COMPONENT HISTIDINE PROTEIN KINASE"/>
    <property type="match status" value="1"/>
</dbReference>
<dbReference type="Pfam" id="PF13188">
    <property type="entry name" value="PAS_8"/>
    <property type="match status" value="1"/>
</dbReference>
<dbReference type="PROSITE" id="PS50109">
    <property type="entry name" value="HIS_KIN"/>
    <property type="match status" value="1"/>
</dbReference>
<dbReference type="OrthoDB" id="9796457at2"/>
<dbReference type="InterPro" id="IPR000014">
    <property type="entry name" value="PAS"/>
</dbReference>
<dbReference type="Gene3D" id="1.10.287.130">
    <property type="match status" value="1"/>
</dbReference>
<dbReference type="EMBL" id="PDEQ01000002">
    <property type="protein sequence ID" value="PEN14261.1"/>
    <property type="molecule type" value="Genomic_DNA"/>
</dbReference>
<dbReference type="Pfam" id="PF02518">
    <property type="entry name" value="HATPase_c"/>
    <property type="match status" value="1"/>
</dbReference>
<dbReference type="GO" id="GO:0009927">
    <property type="term" value="F:histidine phosphotransfer kinase activity"/>
    <property type="evidence" value="ECO:0007669"/>
    <property type="project" value="TreeGrafter"/>
</dbReference>
<dbReference type="Pfam" id="PF00512">
    <property type="entry name" value="HisKA"/>
    <property type="match status" value="1"/>
</dbReference>
<dbReference type="InterPro" id="IPR005467">
    <property type="entry name" value="His_kinase_dom"/>
</dbReference>
<feature type="domain" description="PAS" evidence="8">
    <location>
        <begin position="196"/>
        <end position="233"/>
    </location>
</feature>
<evidence type="ECO:0000259" key="7">
    <source>
        <dbReference type="PROSITE" id="PS50109"/>
    </source>
</evidence>
<dbReference type="RefSeq" id="WP_098074441.1">
    <property type="nucleotide sequence ID" value="NZ_PDEQ01000002.1"/>
</dbReference>
<dbReference type="CDD" id="cd00130">
    <property type="entry name" value="PAS"/>
    <property type="match status" value="1"/>
</dbReference>
<dbReference type="CDD" id="cd00082">
    <property type="entry name" value="HisKA"/>
    <property type="match status" value="1"/>
</dbReference>
<name>A0A2A8D072_9BACT</name>
<dbReference type="InterPro" id="IPR036097">
    <property type="entry name" value="HisK_dim/P_sf"/>
</dbReference>
<dbReference type="NCBIfam" id="TIGR00229">
    <property type="entry name" value="sensory_box"/>
    <property type="match status" value="2"/>
</dbReference>
<evidence type="ECO:0000256" key="2">
    <source>
        <dbReference type="ARBA" id="ARBA00012438"/>
    </source>
</evidence>
<dbReference type="GO" id="GO:0000155">
    <property type="term" value="F:phosphorelay sensor kinase activity"/>
    <property type="evidence" value="ECO:0007669"/>
    <property type="project" value="InterPro"/>
</dbReference>
<dbReference type="PANTHER" id="PTHR43047:SF72">
    <property type="entry name" value="OSMOSENSING HISTIDINE PROTEIN KINASE SLN1"/>
    <property type="match status" value="1"/>
</dbReference>
<dbReference type="GO" id="GO:0005886">
    <property type="term" value="C:plasma membrane"/>
    <property type="evidence" value="ECO:0007669"/>
    <property type="project" value="TreeGrafter"/>
</dbReference>
<dbReference type="InterPro" id="IPR036890">
    <property type="entry name" value="HATPase_C_sf"/>
</dbReference>
<evidence type="ECO:0000256" key="3">
    <source>
        <dbReference type="ARBA" id="ARBA00022553"/>
    </source>
</evidence>
<keyword evidence="10" id="KW-1185">Reference proteome</keyword>
<dbReference type="InterPro" id="IPR003661">
    <property type="entry name" value="HisK_dim/P_dom"/>
</dbReference>
<dbReference type="PRINTS" id="PR00344">
    <property type="entry name" value="BCTRLSENSOR"/>
</dbReference>
<dbReference type="InterPro" id="IPR003594">
    <property type="entry name" value="HATPase_dom"/>
</dbReference>
<dbReference type="SMART" id="SM00091">
    <property type="entry name" value="PAS"/>
    <property type="match status" value="2"/>
</dbReference>
<evidence type="ECO:0000256" key="5">
    <source>
        <dbReference type="ARBA" id="ARBA00022777"/>
    </source>
</evidence>
<reference evidence="9 10" key="1">
    <citation type="submission" date="2017-10" db="EMBL/GenBank/DDBJ databases">
        <title>Draft genome of Longibacter Salinarum.</title>
        <authorList>
            <person name="Goh K.M."/>
            <person name="Shamsir M.S."/>
            <person name="Lim S.W."/>
        </authorList>
    </citation>
    <scope>NUCLEOTIDE SEQUENCE [LARGE SCALE GENOMIC DNA]</scope>
    <source>
        <strain evidence="9 10">KCTC 52045</strain>
    </source>
</reference>
<evidence type="ECO:0000313" key="10">
    <source>
        <dbReference type="Proteomes" id="UP000220102"/>
    </source>
</evidence>
<protein>
    <recommendedName>
        <fullName evidence="2">histidine kinase</fullName>
        <ecNumber evidence="2">2.7.13.3</ecNumber>
    </recommendedName>
</protein>
<comment type="caution">
    <text evidence="9">The sequence shown here is derived from an EMBL/GenBank/DDBJ whole genome shotgun (WGS) entry which is preliminary data.</text>
</comment>
<sequence length="664" mass="71686">MLPVSSSSSVDSTLSDASSPDPLDPVYRVLRAAVNVASATGAALLGRSKRTVVADLDVSPAIAEALIGLADSVDGPYVSETQNVSDRAASEESGVSRLKPFRDLGIGGVALFPIRPPSADGASADDAIGTLCVVCEQPDECWLTSAAQIEDIAALAYSTLEDRVESHDDTHGAAPKIAHGDLPALFDDAPILCCTLDDQGRLLHVNSELESLSGYERETLPDTRAFVEALLPDHEVRQEAVDFLKEAPARWISLDMHTSCGSTVTTQWMCVVLPGGRRLALGFDDTERKSYENALREERDRFATLFQNLPTPVVHGVPKNDSFIVRTLNPAFESVFDITADELEGRDLHAAIVPVHDRKNAVVINRTVVEKATVRAEVRRIAGGEERDFRVRAALRPGSTGSDSEVYAIYTDITDHKTYERKLRQAKESAEEAARLKSAMLANMSHEVRTPLTAIIGFAEILHASLDAENARFAQTIRRSSHRLMNTLDSVLELSKLDAGAYALRRSDVSVTDHVCETVEMMMPMAENADIDLSVATPDDDVRGRLDSNAVDRILTNLISNAIKFTPGGGAVRVQVSRDEGAATQPVARITVADTGVGIDASFVPHLFEAFRQESDGVGRTHEGAGLGLAITKRLTEMMNGTVHVDSEKGEGTRFTVTLPLDNG</sequence>
<feature type="region of interest" description="Disordered" evidence="6">
    <location>
        <begin position="1"/>
        <end position="20"/>
    </location>
</feature>
<dbReference type="SUPFAM" id="SSF47384">
    <property type="entry name" value="Homodimeric domain of signal transducing histidine kinase"/>
    <property type="match status" value="1"/>
</dbReference>
<gene>
    <name evidence="9" type="ORF">CRI94_04275</name>
</gene>
<dbReference type="Gene3D" id="3.30.565.10">
    <property type="entry name" value="Histidine kinase-like ATPase, C-terminal domain"/>
    <property type="match status" value="1"/>
</dbReference>
<dbReference type="CDD" id="cd16922">
    <property type="entry name" value="HATPase_EvgS-ArcB-TorS-like"/>
    <property type="match status" value="1"/>
</dbReference>
<dbReference type="SUPFAM" id="SSF55785">
    <property type="entry name" value="PYP-like sensor domain (PAS domain)"/>
    <property type="match status" value="2"/>
</dbReference>
<dbReference type="PROSITE" id="PS50112">
    <property type="entry name" value="PAS"/>
    <property type="match status" value="1"/>
</dbReference>
<dbReference type="InterPro" id="IPR035965">
    <property type="entry name" value="PAS-like_dom_sf"/>
</dbReference>
<dbReference type="FunFam" id="3.30.565.10:FF:000006">
    <property type="entry name" value="Sensor histidine kinase WalK"/>
    <property type="match status" value="1"/>
</dbReference>
<dbReference type="Gene3D" id="3.30.450.20">
    <property type="entry name" value="PAS domain"/>
    <property type="match status" value="2"/>
</dbReference>
<evidence type="ECO:0000259" key="8">
    <source>
        <dbReference type="PROSITE" id="PS50112"/>
    </source>
</evidence>
<dbReference type="Proteomes" id="UP000220102">
    <property type="component" value="Unassembled WGS sequence"/>
</dbReference>
<dbReference type="Pfam" id="PF13426">
    <property type="entry name" value="PAS_9"/>
    <property type="match status" value="1"/>
</dbReference>
<dbReference type="EC" id="2.7.13.3" evidence="2"/>
<dbReference type="InterPro" id="IPR004358">
    <property type="entry name" value="Sig_transdc_His_kin-like_C"/>
</dbReference>